<comment type="caution">
    <text evidence="7">The sequence shown here is derived from an EMBL/GenBank/DDBJ whole genome shotgun (WGS) entry which is preliminary data.</text>
</comment>
<gene>
    <name evidence="7" type="ORF">H7U12_00370</name>
</gene>
<evidence type="ECO:0000256" key="5">
    <source>
        <dbReference type="SAM" id="Phobius"/>
    </source>
</evidence>
<evidence type="ECO:0000256" key="4">
    <source>
        <dbReference type="ARBA" id="ARBA00023136"/>
    </source>
</evidence>
<dbReference type="Pfam" id="PF04932">
    <property type="entry name" value="Wzy_C"/>
    <property type="match status" value="1"/>
</dbReference>
<keyword evidence="2 5" id="KW-0812">Transmembrane</keyword>
<name>A0ABR6VLI0_9BACT</name>
<dbReference type="GO" id="GO:0016874">
    <property type="term" value="F:ligase activity"/>
    <property type="evidence" value="ECO:0007669"/>
    <property type="project" value="UniProtKB-KW"/>
</dbReference>
<keyword evidence="8" id="KW-1185">Reference proteome</keyword>
<evidence type="ECO:0000259" key="6">
    <source>
        <dbReference type="Pfam" id="PF04932"/>
    </source>
</evidence>
<dbReference type="RefSeq" id="WP_186631163.1">
    <property type="nucleotide sequence ID" value="NZ_JACOAF010000001.1"/>
</dbReference>
<evidence type="ECO:0000256" key="3">
    <source>
        <dbReference type="ARBA" id="ARBA00022989"/>
    </source>
</evidence>
<feature type="transmembrane region" description="Helical" evidence="5">
    <location>
        <begin position="74"/>
        <end position="94"/>
    </location>
</feature>
<comment type="subcellular location">
    <subcellularLocation>
        <location evidence="1">Membrane</location>
        <topology evidence="1">Multi-pass membrane protein</topology>
    </subcellularLocation>
</comment>
<feature type="transmembrane region" description="Helical" evidence="5">
    <location>
        <begin position="42"/>
        <end position="62"/>
    </location>
</feature>
<feature type="domain" description="O-antigen ligase-related" evidence="6">
    <location>
        <begin position="217"/>
        <end position="357"/>
    </location>
</feature>
<feature type="transmembrane region" description="Helical" evidence="5">
    <location>
        <begin position="407"/>
        <end position="426"/>
    </location>
</feature>
<feature type="transmembrane region" description="Helical" evidence="5">
    <location>
        <begin position="106"/>
        <end position="124"/>
    </location>
</feature>
<keyword evidence="4 5" id="KW-0472">Membrane</keyword>
<dbReference type="EMBL" id="JACOAF010000001">
    <property type="protein sequence ID" value="MBC3538112.1"/>
    <property type="molecule type" value="Genomic_DNA"/>
</dbReference>
<dbReference type="PANTHER" id="PTHR37422:SF13">
    <property type="entry name" value="LIPOPOLYSACCHARIDE BIOSYNTHESIS PROTEIN PA4999-RELATED"/>
    <property type="match status" value="1"/>
</dbReference>
<dbReference type="PANTHER" id="PTHR37422">
    <property type="entry name" value="TEICHURONIC ACID BIOSYNTHESIS PROTEIN TUAE"/>
    <property type="match status" value="1"/>
</dbReference>
<protein>
    <submittedName>
        <fullName evidence="7">O-antigen ligase family protein</fullName>
    </submittedName>
</protein>
<evidence type="ECO:0000256" key="1">
    <source>
        <dbReference type="ARBA" id="ARBA00004141"/>
    </source>
</evidence>
<evidence type="ECO:0000313" key="8">
    <source>
        <dbReference type="Proteomes" id="UP000659698"/>
    </source>
</evidence>
<feature type="transmembrane region" description="Helical" evidence="5">
    <location>
        <begin position="256"/>
        <end position="278"/>
    </location>
</feature>
<keyword evidence="7" id="KW-0436">Ligase</keyword>
<feature type="transmembrane region" description="Helical" evidence="5">
    <location>
        <begin position="136"/>
        <end position="155"/>
    </location>
</feature>
<dbReference type="InterPro" id="IPR007016">
    <property type="entry name" value="O-antigen_ligase-rel_domated"/>
</dbReference>
<feature type="transmembrane region" description="Helical" evidence="5">
    <location>
        <begin position="183"/>
        <end position="203"/>
    </location>
</feature>
<dbReference type="InterPro" id="IPR051533">
    <property type="entry name" value="WaaL-like"/>
</dbReference>
<feature type="transmembrane region" description="Helical" evidence="5">
    <location>
        <begin position="350"/>
        <end position="371"/>
    </location>
</feature>
<organism evidence="7 8">
    <name type="scientific">Rufibacter sediminis</name>
    <dbReference type="NCBI Taxonomy" id="2762756"/>
    <lineage>
        <taxon>Bacteria</taxon>
        <taxon>Pseudomonadati</taxon>
        <taxon>Bacteroidota</taxon>
        <taxon>Cytophagia</taxon>
        <taxon>Cytophagales</taxon>
        <taxon>Hymenobacteraceae</taxon>
        <taxon>Rufibacter</taxon>
    </lineage>
</organism>
<reference evidence="7 8" key="1">
    <citation type="journal article" date="2019" name="Int. J. Syst. Evol. Microbiol.">
        <title>Rufibacter sediminis sp. nov., isolated from freshwater lake sediment.</title>
        <authorList>
            <person name="Qu J.H."/>
            <person name="Zhang L.J."/>
            <person name="Fu Y.H."/>
            <person name="Li H.F."/>
        </authorList>
    </citation>
    <scope>NUCLEOTIDE SEQUENCE [LARGE SCALE GENOMIC DNA]</scope>
    <source>
        <strain evidence="7 8">H-1</strain>
    </source>
</reference>
<feature type="transmembrane region" description="Helical" evidence="5">
    <location>
        <begin position="377"/>
        <end position="395"/>
    </location>
</feature>
<accession>A0ABR6VLI0</accession>
<evidence type="ECO:0000313" key="7">
    <source>
        <dbReference type="EMBL" id="MBC3538112.1"/>
    </source>
</evidence>
<evidence type="ECO:0000256" key="2">
    <source>
        <dbReference type="ARBA" id="ARBA00022692"/>
    </source>
</evidence>
<sequence>MNMTFQPRISLSSTLLVSLLVSLLFSGFIKNFLSLPSLSLGAVLVDLFIALQVVHTVLVLVFHYQAQNKLDRTYLLLALFWCILLLFTLAKLSLVDANPIREKVLGLRNNLIYCFPMFYLPLLLQKENQVRKSLSLLLAIGLFLCLFGIFQFTFASRLPLSLLVLDGESAFKFYDQAITRPTALLGNTIIFASFTLLLFCLLFTKYLAQPKKTYLFYLALVLITNVLTYTRASLAGFLLCSIAILLLHYGRFTVEYLLKLVVGLMVTLTLLLSIGYHYRDSFIIKRLTGREASTQYSNEGHFSMIENALLYLQDHPLAGSGVGSQGPGATAENVIIPDGYWFQLLLENGILLGLLYLAFYLLCFVYVLLVFQKTQSVFLKQLCLTFIGISVYYYAASFINSAFIGRVNFILYWVMFGLVMAQHLIIKKQQNALPRH</sequence>
<dbReference type="Proteomes" id="UP000659698">
    <property type="component" value="Unassembled WGS sequence"/>
</dbReference>
<proteinExistence type="predicted"/>
<keyword evidence="3 5" id="KW-1133">Transmembrane helix</keyword>
<feature type="transmembrane region" description="Helical" evidence="5">
    <location>
        <begin position="215"/>
        <end position="244"/>
    </location>
</feature>